<feature type="compositionally biased region" description="Acidic residues" evidence="1">
    <location>
        <begin position="221"/>
        <end position="232"/>
    </location>
</feature>
<feature type="compositionally biased region" description="Low complexity" evidence="1">
    <location>
        <begin position="181"/>
        <end position="190"/>
    </location>
</feature>
<proteinExistence type="predicted"/>
<keyword evidence="3" id="KW-1185">Reference proteome</keyword>
<feature type="compositionally biased region" description="Low complexity" evidence="1">
    <location>
        <begin position="64"/>
        <end position="95"/>
    </location>
</feature>
<evidence type="ECO:0000313" key="3">
    <source>
        <dbReference type="Proteomes" id="UP000736335"/>
    </source>
</evidence>
<dbReference type="Proteomes" id="UP000736335">
    <property type="component" value="Unassembled WGS sequence"/>
</dbReference>
<feature type="compositionally biased region" description="Polar residues" evidence="1">
    <location>
        <begin position="544"/>
        <end position="555"/>
    </location>
</feature>
<dbReference type="AlphaFoldDB" id="A0A9P6H6U2"/>
<feature type="compositionally biased region" description="Basic and acidic residues" evidence="1">
    <location>
        <begin position="455"/>
        <end position="472"/>
    </location>
</feature>
<reference evidence="2" key="1">
    <citation type="journal article" date="2020" name="Nat. Commun.">
        <title>Large-scale genome sequencing of mycorrhizal fungi provides insights into the early evolution of symbiotic traits.</title>
        <authorList>
            <person name="Miyauchi S."/>
            <person name="Kiss E."/>
            <person name="Kuo A."/>
            <person name="Drula E."/>
            <person name="Kohler A."/>
            <person name="Sanchez-Garcia M."/>
            <person name="Morin E."/>
            <person name="Andreopoulos B."/>
            <person name="Barry K.W."/>
            <person name="Bonito G."/>
            <person name="Buee M."/>
            <person name="Carver A."/>
            <person name="Chen C."/>
            <person name="Cichocki N."/>
            <person name="Clum A."/>
            <person name="Culley D."/>
            <person name="Crous P.W."/>
            <person name="Fauchery L."/>
            <person name="Girlanda M."/>
            <person name="Hayes R.D."/>
            <person name="Keri Z."/>
            <person name="LaButti K."/>
            <person name="Lipzen A."/>
            <person name="Lombard V."/>
            <person name="Magnuson J."/>
            <person name="Maillard F."/>
            <person name="Murat C."/>
            <person name="Nolan M."/>
            <person name="Ohm R.A."/>
            <person name="Pangilinan J."/>
            <person name="Pereira M.F."/>
            <person name="Perotto S."/>
            <person name="Peter M."/>
            <person name="Pfister S."/>
            <person name="Riley R."/>
            <person name="Sitrit Y."/>
            <person name="Stielow J.B."/>
            <person name="Szollosi G."/>
            <person name="Zifcakova L."/>
            <person name="Stursova M."/>
            <person name="Spatafora J.W."/>
            <person name="Tedersoo L."/>
            <person name="Vaario L.M."/>
            <person name="Yamada A."/>
            <person name="Yan M."/>
            <person name="Wang P."/>
            <person name="Xu J."/>
            <person name="Bruns T."/>
            <person name="Baldrian P."/>
            <person name="Vilgalys R."/>
            <person name="Dunand C."/>
            <person name="Henrissat B."/>
            <person name="Grigoriev I.V."/>
            <person name="Hibbett D."/>
            <person name="Nagy L.G."/>
            <person name="Martin F.M."/>
        </authorList>
    </citation>
    <scope>NUCLEOTIDE SEQUENCE</scope>
    <source>
        <strain evidence="2">UH-Tt-Lm1</strain>
    </source>
</reference>
<sequence>MASVAQTPQELVRNSATSSAPEWRRPTEQGPNPRQRRTSTREGTRGNRGGRGRGRGGNGGGPPRKGSTPASQDTAAPTPKVVVNPPTTTNTPAEPSKTSELSPGPKPAKRNSATASEDSPSVSSQTSARPPNPRRGSHKGRPQSVSSNRQSKHLDVQPPSRKASTEPSSPNLAKDLPPHLATAAPTTPTTELKSDIDALVERVRAVAMDRPHTPGSHIDWADEDDGLPDLDEWGYSGGVTASAKPEESSTSIPPILEDAPLETAIPEVKVEGEGGPSPDGTKPQDAQPRGPVLDATPPTHKVQKTRSKRGGKLRGESRPQKTPPTLNLTDSVSQGSSFSPVQPTPAIVTPHPGKPQGAKRQNANRGQNPRNNQGRTNPKDDTNGNSDGRQRGQNGGTGASPLRNSVPTKARPKADRTLPEQPQAPAQGPDIVQLVATPSTESDSKPTKSKGGALLDKERKKGKPAETSRETDTVDLIPIPTTPKDTPQEPEPTQDDVRPNSPRSRRNRNSYNASHSRSHTYGGRTQGGPPHSASIPNFPHHSSDANPTSPQSSNPRPLDVRSSGLSPTPKSAGFEKHNRNHSSPPGVGGATRSPHSTRPVLTGDALSRIAKSLRGSSGSPPRSTRPSSIGDGSSRLAMSLGSTFGSPKKDPPVPPPAS</sequence>
<protein>
    <submittedName>
        <fullName evidence="2">Uncharacterized protein</fullName>
    </submittedName>
</protein>
<feature type="compositionally biased region" description="Basic residues" evidence="1">
    <location>
        <begin position="301"/>
        <end position="312"/>
    </location>
</feature>
<evidence type="ECO:0000313" key="2">
    <source>
        <dbReference type="EMBL" id="KAF9780302.1"/>
    </source>
</evidence>
<dbReference type="OrthoDB" id="3267789at2759"/>
<feature type="region of interest" description="Disordered" evidence="1">
    <location>
        <begin position="208"/>
        <end position="658"/>
    </location>
</feature>
<feature type="compositionally biased region" description="Polar residues" evidence="1">
    <location>
        <begin position="1"/>
        <end position="20"/>
    </location>
</feature>
<gene>
    <name evidence="2" type="ORF">BJ322DRAFT_1112964</name>
</gene>
<feature type="compositionally biased region" description="Low complexity" evidence="1">
    <location>
        <begin position="612"/>
        <end position="630"/>
    </location>
</feature>
<dbReference type="EMBL" id="WIUZ02000017">
    <property type="protein sequence ID" value="KAF9780302.1"/>
    <property type="molecule type" value="Genomic_DNA"/>
</dbReference>
<feature type="region of interest" description="Disordered" evidence="1">
    <location>
        <begin position="1"/>
        <end position="194"/>
    </location>
</feature>
<accession>A0A9P6H6U2</accession>
<evidence type="ECO:0000256" key="1">
    <source>
        <dbReference type="SAM" id="MobiDB-lite"/>
    </source>
</evidence>
<reference evidence="2" key="2">
    <citation type="submission" date="2020-11" db="EMBL/GenBank/DDBJ databases">
        <authorList>
            <consortium name="DOE Joint Genome Institute"/>
            <person name="Kuo A."/>
            <person name="Miyauchi S."/>
            <person name="Kiss E."/>
            <person name="Drula E."/>
            <person name="Kohler A."/>
            <person name="Sanchez-Garcia M."/>
            <person name="Andreopoulos B."/>
            <person name="Barry K.W."/>
            <person name="Bonito G."/>
            <person name="Buee M."/>
            <person name="Carver A."/>
            <person name="Chen C."/>
            <person name="Cichocki N."/>
            <person name="Clum A."/>
            <person name="Culley D."/>
            <person name="Crous P.W."/>
            <person name="Fauchery L."/>
            <person name="Girlanda M."/>
            <person name="Hayes R."/>
            <person name="Keri Z."/>
            <person name="Labutti K."/>
            <person name="Lipzen A."/>
            <person name="Lombard V."/>
            <person name="Magnuson J."/>
            <person name="Maillard F."/>
            <person name="Morin E."/>
            <person name="Murat C."/>
            <person name="Nolan M."/>
            <person name="Ohm R."/>
            <person name="Pangilinan J."/>
            <person name="Pereira M."/>
            <person name="Perotto S."/>
            <person name="Peter M."/>
            <person name="Riley R."/>
            <person name="Sitrit Y."/>
            <person name="Stielow B."/>
            <person name="Szollosi G."/>
            <person name="Zifcakova L."/>
            <person name="Stursova M."/>
            <person name="Spatafora J.W."/>
            <person name="Tedersoo L."/>
            <person name="Vaario L.-M."/>
            <person name="Yamada A."/>
            <person name="Yan M."/>
            <person name="Wang P."/>
            <person name="Xu J."/>
            <person name="Bruns T."/>
            <person name="Baldrian P."/>
            <person name="Vilgalys R."/>
            <person name="Henrissat B."/>
            <person name="Grigoriev I.V."/>
            <person name="Hibbett D."/>
            <person name="Nagy L.G."/>
            <person name="Martin F.M."/>
        </authorList>
    </citation>
    <scope>NUCLEOTIDE SEQUENCE</scope>
    <source>
        <strain evidence="2">UH-Tt-Lm1</strain>
    </source>
</reference>
<feature type="compositionally biased region" description="Polar residues" evidence="1">
    <location>
        <begin position="323"/>
        <end position="341"/>
    </location>
</feature>
<feature type="compositionally biased region" description="Low complexity" evidence="1">
    <location>
        <begin position="360"/>
        <end position="376"/>
    </location>
</feature>
<comment type="caution">
    <text evidence="2">The sequence shown here is derived from an EMBL/GenBank/DDBJ whole genome shotgun (WGS) entry which is preliminary data.</text>
</comment>
<name>A0A9P6H6U2_9AGAM</name>
<organism evidence="2 3">
    <name type="scientific">Thelephora terrestris</name>
    <dbReference type="NCBI Taxonomy" id="56493"/>
    <lineage>
        <taxon>Eukaryota</taxon>
        <taxon>Fungi</taxon>
        <taxon>Dikarya</taxon>
        <taxon>Basidiomycota</taxon>
        <taxon>Agaricomycotina</taxon>
        <taxon>Agaricomycetes</taxon>
        <taxon>Thelephorales</taxon>
        <taxon>Thelephoraceae</taxon>
        <taxon>Thelephora</taxon>
    </lineage>
</organism>
<feature type="compositionally biased region" description="Polar residues" evidence="1">
    <location>
        <begin position="111"/>
        <end position="129"/>
    </location>
</feature>